<accession>A0ABR4KM33</accession>
<feature type="transmembrane region" description="Helical" evidence="1">
    <location>
        <begin position="20"/>
        <end position="46"/>
    </location>
</feature>
<dbReference type="EMBL" id="JBFXLU010000020">
    <property type="protein sequence ID" value="KAL2853344.1"/>
    <property type="molecule type" value="Genomic_DNA"/>
</dbReference>
<keyword evidence="3" id="KW-1185">Reference proteome</keyword>
<proteinExistence type="predicted"/>
<dbReference type="Proteomes" id="UP001610446">
    <property type="component" value="Unassembled WGS sequence"/>
</dbReference>
<protein>
    <submittedName>
        <fullName evidence="2">Uncharacterized protein</fullName>
    </submittedName>
</protein>
<keyword evidence="1" id="KW-0812">Transmembrane</keyword>
<evidence type="ECO:0000313" key="3">
    <source>
        <dbReference type="Proteomes" id="UP001610446"/>
    </source>
</evidence>
<evidence type="ECO:0000256" key="1">
    <source>
        <dbReference type="SAM" id="Phobius"/>
    </source>
</evidence>
<reference evidence="2 3" key="1">
    <citation type="submission" date="2024-07" db="EMBL/GenBank/DDBJ databases">
        <title>Section-level genome sequencing and comparative genomics of Aspergillus sections Usti and Cavernicolus.</title>
        <authorList>
            <consortium name="Lawrence Berkeley National Laboratory"/>
            <person name="Nybo J.L."/>
            <person name="Vesth T.C."/>
            <person name="Theobald S."/>
            <person name="Frisvad J.C."/>
            <person name="Larsen T.O."/>
            <person name="Kjaerboelling I."/>
            <person name="Rothschild-Mancinelli K."/>
            <person name="Lyhne E.K."/>
            <person name="Kogle M.E."/>
            <person name="Barry K."/>
            <person name="Clum A."/>
            <person name="Na H."/>
            <person name="Ledsgaard L."/>
            <person name="Lin J."/>
            <person name="Lipzen A."/>
            <person name="Kuo A."/>
            <person name="Riley R."/>
            <person name="Mondo S."/>
            <person name="Labutti K."/>
            <person name="Haridas S."/>
            <person name="Pangalinan J."/>
            <person name="Salamov A.A."/>
            <person name="Simmons B.A."/>
            <person name="Magnuson J.K."/>
            <person name="Chen J."/>
            <person name="Drula E."/>
            <person name="Henrissat B."/>
            <person name="Wiebenga A."/>
            <person name="Lubbers R.J."/>
            <person name="Gomes A.C."/>
            <person name="Makela M.R."/>
            <person name="Stajich J."/>
            <person name="Grigoriev I.V."/>
            <person name="Mortensen U.H."/>
            <person name="De Vries R.P."/>
            <person name="Baker S.E."/>
            <person name="Andersen M.R."/>
        </authorList>
    </citation>
    <scope>NUCLEOTIDE SEQUENCE [LARGE SCALE GENOMIC DNA]</scope>
    <source>
        <strain evidence="2 3">CBS 123904</strain>
    </source>
</reference>
<name>A0ABR4KM33_9EURO</name>
<evidence type="ECO:0000313" key="2">
    <source>
        <dbReference type="EMBL" id="KAL2853344.1"/>
    </source>
</evidence>
<comment type="caution">
    <text evidence="2">The sequence shown here is derived from an EMBL/GenBank/DDBJ whole genome shotgun (WGS) entry which is preliminary data.</text>
</comment>
<keyword evidence="1" id="KW-1133">Transmembrane helix</keyword>
<organism evidence="2 3">
    <name type="scientific">Aspergillus pseudoustus</name>
    <dbReference type="NCBI Taxonomy" id="1810923"/>
    <lineage>
        <taxon>Eukaryota</taxon>
        <taxon>Fungi</taxon>
        <taxon>Dikarya</taxon>
        <taxon>Ascomycota</taxon>
        <taxon>Pezizomycotina</taxon>
        <taxon>Eurotiomycetes</taxon>
        <taxon>Eurotiomycetidae</taxon>
        <taxon>Eurotiales</taxon>
        <taxon>Aspergillaceae</taxon>
        <taxon>Aspergillus</taxon>
        <taxon>Aspergillus subgen. Nidulantes</taxon>
    </lineage>
</organism>
<sequence>MSVLIYLPCPTVPPTLLVVYGLVYLVAQLSWYTVVPTVLVVTLVVYARDLLLEVRTPLFPAPY</sequence>
<gene>
    <name evidence="2" type="ORF">BJY01DRAFT_206866</name>
</gene>
<keyword evidence="1" id="KW-0472">Membrane</keyword>